<protein>
    <recommendedName>
        <fullName evidence="2">site-specific DNA-methyltransferase (adenine-specific)</fullName>
        <ecNumber evidence="2">2.1.1.72</ecNumber>
    </recommendedName>
</protein>
<dbReference type="InterPro" id="IPR029063">
    <property type="entry name" value="SAM-dependent_MTases_sf"/>
</dbReference>
<comment type="similarity">
    <text evidence="1">Belongs to the N(4)/N(6)-methyltransferase family.</text>
</comment>
<organism evidence="11 12">
    <name type="scientific">Halovulum marinum</name>
    <dbReference type="NCBI Taxonomy" id="2662447"/>
    <lineage>
        <taxon>Bacteria</taxon>
        <taxon>Pseudomonadati</taxon>
        <taxon>Pseudomonadota</taxon>
        <taxon>Alphaproteobacteria</taxon>
        <taxon>Rhodobacterales</taxon>
        <taxon>Paracoccaceae</taxon>
        <taxon>Halovulum</taxon>
    </lineage>
</organism>
<reference evidence="11 12" key="1">
    <citation type="submission" date="2019-10" db="EMBL/GenBank/DDBJ databases">
        <title>Cognatihalovulum marinum gen. nov. sp. nov., a new member of the family Rhodobacteraceae isolated from deep seawater of the Northwest Indian Ocean.</title>
        <authorList>
            <person name="Ruan C."/>
            <person name="Wang J."/>
            <person name="Zheng X."/>
            <person name="Song L."/>
            <person name="Zhu Y."/>
            <person name="Huang Y."/>
            <person name="Lu Z."/>
            <person name="Du W."/>
            <person name="Huang L."/>
            <person name="Dai X."/>
        </authorList>
    </citation>
    <scope>NUCLEOTIDE SEQUENCE [LARGE SCALE GENOMIC DNA]</scope>
    <source>
        <strain evidence="11 12">2CG4</strain>
    </source>
</reference>
<proteinExistence type="inferred from homology"/>
<evidence type="ECO:0000313" key="11">
    <source>
        <dbReference type="EMBL" id="MSU90602.1"/>
    </source>
</evidence>
<dbReference type="Proteomes" id="UP000474957">
    <property type="component" value="Unassembled WGS sequence"/>
</dbReference>
<keyword evidence="3 11" id="KW-0489">Methyltransferase</keyword>
<dbReference type="AlphaFoldDB" id="A0A6L5Z3L4"/>
<evidence type="ECO:0000256" key="1">
    <source>
        <dbReference type="ARBA" id="ARBA00006594"/>
    </source>
</evidence>
<dbReference type="InterPro" id="IPR002052">
    <property type="entry name" value="DNA_methylase_N6_adenine_CS"/>
</dbReference>
<evidence type="ECO:0000256" key="2">
    <source>
        <dbReference type="ARBA" id="ARBA00011900"/>
    </source>
</evidence>
<dbReference type="GO" id="GO:0003677">
    <property type="term" value="F:DNA binding"/>
    <property type="evidence" value="ECO:0007669"/>
    <property type="project" value="UniProtKB-KW"/>
</dbReference>
<dbReference type="InterPro" id="IPR003356">
    <property type="entry name" value="DNA_methylase_A-5"/>
</dbReference>
<gene>
    <name evidence="11" type="ORF">GE300_13415</name>
</gene>
<dbReference type="Gene3D" id="3.90.220.20">
    <property type="entry name" value="DNA methylase specificity domains"/>
    <property type="match status" value="1"/>
</dbReference>
<evidence type="ECO:0000256" key="7">
    <source>
        <dbReference type="ARBA" id="ARBA00023125"/>
    </source>
</evidence>
<dbReference type="GO" id="GO:0009307">
    <property type="term" value="P:DNA restriction-modification system"/>
    <property type="evidence" value="ECO:0007669"/>
    <property type="project" value="UniProtKB-KW"/>
</dbReference>
<dbReference type="PRINTS" id="PR00507">
    <property type="entry name" value="N12N6MTFRASE"/>
</dbReference>
<dbReference type="GO" id="GO:0008170">
    <property type="term" value="F:N-methyltransferase activity"/>
    <property type="evidence" value="ECO:0007669"/>
    <property type="project" value="InterPro"/>
</dbReference>
<dbReference type="GO" id="GO:0009007">
    <property type="term" value="F:site-specific DNA-methyltransferase (adenine-specific) activity"/>
    <property type="evidence" value="ECO:0007669"/>
    <property type="project" value="UniProtKB-EC"/>
</dbReference>
<sequence length="666" mass="73804">MITGEVKSRVDAIWNAMWTGGLSNPQTVMEQLTLLLFLKGLDDAQTLAERQARARGTALERDLFPDQLDGIAIFDDGGNKIAEGRSYADLRWPRFVALPAAEMQEAAENHLIPFLRRLGSDGAPLRKHMASARYEIPTGRLLSKVVDLISDLPMKQRDTKGDLYEYMLSKVAAAGQNGQFRTPRHIINLMVAMTEPRRDDVVCDPACGTAGFLVSAAEYLRHNDADAWIDAEARQHIESRMFHGHDFDGTMLRLGAMNMALHGFEDASIAYRDSLTQEHGDEAEAYSLILANPPFAGSLDAEAVAKDLTRIVNTRKTELLFLALFLRLLKSGGRAAVVVPSGVLENDGRGHVAFRKLLLEECSLDAVITLPHFTFRPYASVATSILLFRKGFKTKKTLFFNLENDGFSSGAERSPIEGSELPQALSTYQKFMRGKEIETVRGKQEVYAYSSIKENGFDLSPRRYHKIFRAEDIGESIALSDVCSVKKGELAASSASDEGTYPFFTTSAQPKRSDNATDEGPAIIVPLVSSTGHGHASINHIHYCEGRFAAASITAVLMKRPEIPDEEFRKLYHLLRAKKNDLLVSEMRGATNTSLSLEKISQVRLPMLSKLKDPAFDKISKTEQELDELQLKMCSLRDQIADALGELEDWDGISESASDPKMKRAV</sequence>
<evidence type="ECO:0000259" key="10">
    <source>
        <dbReference type="Pfam" id="PF12161"/>
    </source>
</evidence>
<dbReference type="Pfam" id="PF02384">
    <property type="entry name" value="N6_Mtase"/>
    <property type="match status" value="1"/>
</dbReference>
<comment type="caution">
    <text evidence="11">The sequence shown here is derived from an EMBL/GenBank/DDBJ whole genome shotgun (WGS) entry which is preliminary data.</text>
</comment>
<evidence type="ECO:0000256" key="5">
    <source>
        <dbReference type="ARBA" id="ARBA00022691"/>
    </source>
</evidence>
<evidence type="ECO:0000256" key="3">
    <source>
        <dbReference type="ARBA" id="ARBA00022603"/>
    </source>
</evidence>
<accession>A0A6L5Z3L4</accession>
<name>A0A6L5Z3L4_9RHOB</name>
<keyword evidence="5" id="KW-0949">S-adenosyl-L-methionine</keyword>
<dbReference type="Gene3D" id="1.20.1260.30">
    <property type="match status" value="1"/>
</dbReference>
<dbReference type="PANTHER" id="PTHR42933:SF3">
    <property type="entry name" value="TYPE I RESTRICTION ENZYME MJAVIII METHYLASE SUBUNIT"/>
    <property type="match status" value="1"/>
</dbReference>
<comment type="catalytic activity">
    <reaction evidence="8">
        <text>a 2'-deoxyadenosine in DNA + S-adenosyl-L-methionine = an N(6)-methyl-2'-deoxyadenosine in DNA + S-adenosyl-L-homocysteine + H(+)</text>
        <dbReference type="Rhea" id="RHEA:15197"/>
        <dbReference type="Rhea" id="RHEA-COMP:12418"/>
        <dbReference type="Rhea" id="RHEA-COMP:12419"/>
        <dbReference type="ChEBI" id="CHEBI:15378"/>
        <dbReference type="ChEBI" id="CHEBI:57856"/>
        <dbReference type="ChEBI" id="CHEBI:59789"/>
        <dbReference type="ChEBI" id="CHEBI:90615"/>
        <dbReference type="ChEBI" id="CHEBI:90616"/>
        <dbReference type="EC" id="2.1.1.72"/>
    </reaction>
</comment>
<dbReference type="EC" id="2.1.1.72" evidence="2"/>
<evidence type="ECO:0000256" key="4">
    <source>
        <dbReference type="ARBA" id="ARBA00022679"/>
    </source>
</evidence>
<dbReference type="Pfam" id="PF12161">
    <property type="entry name" value="HsdM_N"/>
    <property type="match status" value="1"/>
</dbReference>
<dbReference type="PANTHER" id="PTHR42933">
    <property type="entry name" value="SLR6095 PROTEIN"/>
    <property type="match status" value="1"/>
</dbReference>
<feature type="domain" description="N6 adenine-specific DNA methyltransferase N-terminal" evidence="10">
    <location>
        <begin position="7"/>
        <end position="149"/>
    </location>
</feature>
<dbReference type="Gene3D" id="3.40.50.150">
    <property type="entry name" value="Vaccinia Virus protein VP39"/>
    <property type="match status" value="1"/>
</dbReference>
<dbReference type="GO" id="GO:0032259">
    <property type="term" value="P:methylation"/>
    <property type="evidence" value="ECO:0007669"/>
    <property type="project" value="UniProtKB-KW"/>
</dbReference>
<dbReference type="RefSeq" id="WP_154447088.1">
    <property type="nucleotide sequence ID" value="NZ_WIND01000010.1"/>
</dbReference>
<feature type="domain" description="DNA methylase adenine-specific" evidence="9">
    <location>
        <begin position="156"/>
        <end position="471"/>
    </location>
</feature>
<dbReference type="InterPro" id="IPR038333">
    <property type="entry name" value="T1MK-like_N_sf"/>
</dbReference>
<dbReference type="InterPro" id="IPR044946">
    <property type="entry name" value="Restrct_endonuc_typeI_TRD_sf"/>
</dbReference>
<keyword evidence="6" id="KW-0680">Restriction system</keyword>
<dbReference type="InterPro" id="IPR022749">
    <property type="entry name" value="D12N6_MeTrfase_N"/>
</dbReference>
<keyword evidence="4" id="KW-0808">Transferase</keyword>
<dbReference type="PROSITE" id="PS00092">
    <property type="entry name" value="N6_MTASE"/>
    <property type="match status" value="1"/>
</dbReference>
<keyword evidence="12" id="KW-1185">Reference proteome</keyword>
<evidence type="ECO:0000313" key="12">
    <source>
        <dbReference type="Proteomes" id="UP000474957"/>
    </source>
</evidence>
<keyword evidence="7" id="KW-0238">DNA-binding</keyword>
<dbReference type="InterPro" id="IPR051537">
    <property type="entry name" value="DNA_Adenine_Mtase"/>
</dbReference>
<evidence type="ECO:0000259" key="9">
    <source>
        <dbReference type="Pfam" id="PF02384"/>
    </source>
</evidence>
<dbReference type="EMBL" id="WIND01000010">
    <property type="protein sequence ID" value="MSU90602.1"/>
    <property type="molecule type" value="Genomic_DNA"/>
</dbReference>
<evidence type="ECO:0000256" key="8">
    <source>
        <dbReference type="ARBA" id="ARBA00047942"/>
    </source>
</evidence>
<evidence type="ECO:0000256" key="6">
    <source>
        <dbReference type="ARBA" id="ARBA00022747"/>
    </source>
</evidence>
<dbReference type="SUPFAM" id="SSF53335">
    <property type="entry name" value="S-adenosyl-L-methionine-dependent methyltransferases"/>
    <property type="match status" value="1"/>
</dbReference>